<dbReference type="Proteomes" id="UP000712600">
    <property type="component" value="Unassembled WGS sequence"/>
</dbReference>
<name>A0A8S9SBP2_BRACR</name>
<organism evidence="1 2">
    <name type="scientific">Brassica cretica</name>
    <name type="common">Mustard</name>
    <dbReference type="NCBI Taxonomy" id="69181"/>
    <lineage>
        <taxon>Eukaryota</taxon>
        <taxon>Viridiplantae</taxon>
        <taxon>Streptophyta</taxon>
        <taxon>Embryophyta</taxon>
        <taxon>Tracheophyta</taxon>
        <taxon>Spermatophyta</taxon>
        <taxon>Magnoliopsida</taxon>
        <taxon>eudicotyledons</taxon>
        <taxon>Gunneridae</taxon>
        <taxon>Pentapetalae</taxon>
        <taxon>rosids</taxon>
        <taxon>malvids</taxon>
        <taxon>Brassicales</taxon>
        <taxon>Brassicaceae</taxon>
        <taxon>Brassiceae</taxon>
        <taxon>Brassica</taxon>
    </lineage>
</organism>
<gene>
    <name evidence="1" type="ORF">F2Q69_00037159</name>
</gene>
<proteinExistence type="predicted"/>
<sequence>MIDRASFLPEIRRSCSIAIYAIGWFSSIASSGLMRSRVLLEPRFEGHCLLTALSTGSGQLTYRGMSQRSVIESQQNVIESFSHPVKVLRFFPPLAYVVPLISGSLDLEFDSLERAGFSGGGFLACLVSTLSPKGALREPSPFTLKVVSLRELEECEVVDSEATVAERVSSGGYEGDGCVYGAGWFENLRESVVICGWVYLLLQNRLQTKVEEAVLGKRLRYLRYKSQEI</sequence>
<protein>
    <submittedName>
        <fullName evidence="1">Uncharacterized protein</fullName>
    </submittedName>
</protein>
<evidence type="ECO:0000313" key="1">
    <source>
        <dbReference type="EMBL" id="KAF3599262.1"/>
    </source>
</evidence>
<dbReference type="AlphaFoldDB" id="A0A8S9SBP2"/>
<comment type="caution">
    <text evidence="1">The sequence shown here is derived from an EMBL/GenBank/DDBJ whole genome shotgun (WGS) entry which is preliminary data.</text>
</comment>
<evidence type="ECO:0000313" key="2">
    <source>
        <dbReference type="Proteomes" id="UP000712600"/>
    </source>
</evidence>
<accession>A0A8S9SBP2</accession>
<reference evidence="1" key="1">
    <citation type="submission" date="2019-12" db="EMBL/GenBank/DDBJ databases">
        <title>Genome sequencing and annotation of Brassica cretica.</title>
        <authorList>
            <person name="Studholme D.J."/>
            <person name="Sarris P."/>
        </authorList>
    </citation>
    <scope>NUCLEOTIDE SEQUENCE</scope>
    <source>
        <strain evidence="1">PFS-109/04</strain>
        <tissue evidence="1">Leaf</tissue>
    </source>
</reference>
<dbReference type="EMBL" id="QGKX02000004">
    <property type="protein sequence ID" value="KAF3599262.1"/>
    <property type="molecule type" value="Genomic_DNA"/>
</dbReference>